<dbReference type="RefSeq" id="WP_235703005.1">
    <property type="nucleotide sequence ID" value="NZ_JAKGBZ010000004.1"/>
</dbReference>
<proteinExistence type="predicted"/>
<reference evidence="1 2" key="1">
    <citation type="submission" date="2022-01" db="EMBL/GenBank/DDBJ databases">
        <authorList>
            <person name="Won M."/>
            <person name="Kim S.-J."/>
            <person name="Kwon S.-W."/>
        </authorList>
    </citation>
    <scope>NUCLEOTIDE SEQUENCE [LARGE SCALE GENOMIC DNA]</scope>
    <source>
        <strain evidence="1 2">KCTC 23505</strain>
    </source>
</reference>
<sequence length="124" mass="13593">MTDHAKTILDLSVGDFFHAASASGAKIICLVTAITSTHIQARNITRQICLDFDRQTGFAKWGNKSALCSIDSIKPLPPEIHDVFLGLDRRYRSGQGPEAAKLLDAEKRALAFARTHYSSNPLPL</sequence>
<evidence type="ECO:0000313" key="1">
    <source>
        <dbReference type="EMBL" id="MCF3945765.1"/>
    </source>
</evidence>
<evidence type="ECO:0000313" key="2">
    <source>
        <dbReference type="Proteomes" id="UP001521209"/>
    </source>
</evidence>
<accession>A0ABS9DSR1</accession>
<gene>
    <name evidence="1" type="ORF">L2A60_03580</name>
</gene>
<dbReference type="EMBL" id="JAKGBZ010000004">
    <property type="protein sequence ID" value="MCF3945765.1"/>
    <property type="molecule type" value="Genomic_DNA"/>
</dbReference>
<comment type="caution">
    <text evidence="1">The sequence shown here is derived from an EMBL/GenBank/DDBJ whole genome shotgun (WGS) entry which is preliminary data.</text>
</comment>
<organism evidence="1 2">
    <name type="scientific">Acidiphilium iwatense</name>
    <dbReference type="NCBI Taxonomy" id="768198"/>
    <lineage>
        <taxon>Bacteria</taxon>
        <taxon>Pseudomonadati</taxon>
        <taxon>Pseudomonadota</taxon>
        <taxon>Alphaproteobacteria</taxon>
        <taxon>Acetobacterales</taxon>
        <taxon>Acidocellaceae</taxon>
        <taxon>Acidiphilium</taxon>
    </lineage>
</organism>
<dbReference type="Proteomes" id="UP001521209">
    <property type="component" value="Unassembled WGS sequence"/>
</dbReference>
<name>A0ABS9DSR1_9PROT</name>
<protein>
    <submittedName>
        <fullName evidence="1">Uncharacterized protein</fullName>
    </submittedName>
</protein>
<keyword evidence="2" id="KW-1185">Reference proteome</keyword>